<reference evidence="2" key="1">
    <citation type="journal article" date="2005" name="Nature">
        <title>The map-based sequence of the rice genome.</title>
        <authorList>
            <consortium name="International rice genome sequencing project (IRGSP)"/>
            <person name="Matsumoto T."/>
            <person name="Wu J."/>
            <person name="Kanamori H."/>
            <person name="Katayose Y."/>
            <person name="Fujisawa M."/>
            <person name="Namiki N."/>
            <person name="Mizuno H."/>
            <person name="Yamamoto K."/>
            <person name="Antonio B.A."/>
            <person name="Baba T."/>
            <person name="Sakata K."/>
            <person name="Nagamura Y."/>
            <person name="Aoki H."/>
            <person name="Arikawa K."/>
            <person name="Arita K."/>
            <person name="Bito T."/>
            <person name="Chiden Y."/>
            <person name="Fujitsuka N."/>
            <person name="Fukunaka R."/>
            <person name="Hamada M."/>
            <person name="Harada C."/>
            <person name="Hayashi A."/>
            <person name="Hijishita S."/>
            <person name="Honda M."/>
            <person name="Hosokawa S."/>
            <person name="Ichikawa Y."/>
            <person name="Idonuma A."/>
            <person name="Iijima M."/>
            <person name="Ikeda M."/>
            <person name="Ikeno M."/>
            <person name="Ito K."/>
            <person name="Ito S."/>
            <person name="Ito T."/>
            <person name="Ito Y."/>
            <person name="Ito Y."/>
            <person name="Iwabuchi A."/>
            <person name="Kamiya K."/>
            <person name="Karasawa W."/>
            <person name="Kurita K."/>
            <person name="Katagiri S."/>
            <person name="Kikuta A."/>
            <person name="Kobayashi H."/>
            <person name="Kobayashi N."/>
            <person name="Machita K."/>
            <person name="Maehara T."/>
            <person name="Masukawa M."/>
            <person name="Mizubayashi T."/>
            <person name="Mukai Y."/>
            <person name="Nagasaki H."/>
            <person name="Nagata Y."/>
            <person name="Naito S."/>
            <person name="Nakashima M."/>
            <person name="Nakama Y."/>
            <person name="Nakamichi Y."/>
            <person name="Nakamura M."/>
            <person name="Meguro A."/>
            <person name="Negishi M."/>
            <person name="Ohta I."/>
            <person name="Ohta T."/>
            <person name="Okamoto M."/>
            <person name="Ono N."/>
            <person name="Saji S."/>
            <person name="Sakaguchi M."/>
            <person name="Sakai K."/>
            <person name="Shibata M."/>
            <person name="Shimokawa T."/>
            <person name="Song J."/>
            <person name="Takazaki Y."/>
            <person name="Terasawa K."/>
            <person name="Tsugane M."/>
            <person name="Tsuji K."/>
            <person name="Ueda S."/>
            <person name="Waki K."/>
            <person name="Yamagata H."/>
            <person name="Yamamoto M."/>
            <person name="Yamamoto S."/>
            <person name="Yamane H."/>
            <person name="Yoshiki S."/>
            <person name="Yoshihara R."/>
            <person name="Yukawa K."/>
            <person name="Zhong H."/>
            <person name="Yano M."/>
            <person name="Yuan Q."/>
            <person name="Ouyang S."/>
            <person name="Liu J."/>
            <person name="Jones K.M."/>
            <person name="Gansberger K."/>
            <person name="Moffat K."/>
            <person name="Hill J."/>
            <person name="Bera J."/>
            <person name="Fadrosh D."/>
            <person name="Jin S."/>
            <person name="Johri S."/>
            <person name="Kim M."/>
            <person name="Overton L."/>
            <person name="Reardon M."/>
            <person name="Tsitrin T."/>
            <person name="Vuong H."/>
            <person name="Weaver B."/>
            <person name="Ciecko A."/>
            <person name="Tallon L."/>
            <person name="Jackson J."/>
            <person name="Pai G."/>
            <person name="Aken S.V."/>
            <person name="Utterback T."/>
            <person name="Reidmuller S."/>
            <person name="Feldblyum T."/>
            <person name="Hsiao J."/>
            <person name="Zismann V."/>
            <person name="Iobst S."/>
            <person name="de Vazeille A.R."/>
            <person name="Buell C.R."/>
            <person name="Ying K."/>
            <person name="Li Y."/>
            <person name="Lu T."/>
            <person name="Huang Y."/>
            <person name="Zhao Q."/>
            <person name="Feng Q."/>
            <person name="Zhang L."/>
            <person name="Zhu J."/>
            <person name="Weng Q."/>
            <person name="Mu J."/>
            <person name="Lu Y."/>
            <person name="Fan D."/>
            <person name="Liu Y."/>
            <person name="Guan J."/>
            <person name="Zhang Y."/>
            <person name="Yu S."/>
            <person name="Liu X."/>
            <person name="Zhang Y."/>
            <person name="Hong G."/>
            <person name="Han B."/>
            <person name="Choisne N."/>
            <person name="Demange N."/>
            <person name="Orjeda G."/>
            <person name="Samain S."/>
            <person name="Cattolico L."/>
            <person name="Pelletier E."/>
            <person name="Couloux A."/>
            <person name="Segurens B."/>
            <person name="Wincker P."/>
            <person name="D'Hont A."/>
            <person name="Scarpelli C."/>
            <person name="Weissenbach J."/>
            <person name="Salanoubat M."/>
            <person name="Quetier F."/>
            <person name="Yu Y."/>
            <person name="Kim H.R."/>
            <person name="Rambo T."/>
            <person name="Currie J."/>
            <person name="Collura K."/>
            <person name="Luo M."/>
            <person name="Yang T."/>
            <person name="Ammiraju J.S.S."/>
            <person name="Engler F."/>
            <person name="Soderlund C."/>
            <person name="Wing R.A."/>
            <person name="Palmer L.E."/>
            <person name="de la Bastide M."/>
            <person name="Spiegel L."/>
            <person name="Nascimento L."/>
            <person name="Zutavern T."/>
            <person name="O'Shaughnessy A."/>
            <person name="Dike S."/>
            <person name="Dedhia N."/>
            <person name="Preston R."/>
            <person name="Balija V."/>
            <person name="McCombie W.R."/>
            <person name="Chow T."/>
            <person name="Chen H."/>
            <person name="Chung M."/>
            <person name="Chen C."/>
            <person name="Shaw J."/>
            <person name="Wu H."/>
            <person name="Hsiao K."/>
            <person name="Chao Y."/>
            <person name="Chu M."/>
            <person name="Cheng C."/>
            <person name="Hour A."/>
            <person name="Lee P."/>
            <person name="Lin S."/>
            <person name="Lin Y."/>
            <person name="Liou J."/>
            <person name="Liu S."/>
            <person name="Hsing Y."/>
            <person name="Raghuvanshi S."/>
            <person name="Mohanty A."/>
            <person name="Bharti A.K."/>
            <person name="Gaur A."/>
            <person name="Gupta V."/>
            <person name="Kumar D."/>
            <person name="Ravi V."/>
            <person name="Vij S."/>
            <person name="Kapur A."/>
            <person name="Khurana P."/>
            <person name="Khurana P."/>
            <person name="Khurana J.P."/>
            <person name="Tyagi A.K."/>
            <person name="Gaikwad K."/>
            <person name="Singh A."/>
            <person name="Dalal V."/>
            <person name="Srivastava S."/>
            <person name="Dixit A."/>
            <person name="Pal A.K."/>
            <person name="Ghazi I.A."/>
            <person name="Yadav M."/>
            <person name="Pandit A."/>
            <person name="Bhargava A."/>
            <person name="Sureshbabu K."/>
            <person name="Batra K."/>
            <person name="Sharma T.R."/>
            <person name="Mohapatra T."/>
            <person name="Singh N.K."/>
            <person name="Messing J."/>
            <person name="Nelson A.B."/>
            <person name="Fuks G."/>
            <person name="Kavchok S."/>
            <person name="Keizer G."/>
            <person name="Linton E."/>
            <person name="Llaca V."/>
            <person name="Song R."/>
            <person name="Tanyolac B."/>
            <person name="Young S."/>
            <person name="Ho-Il K."/>
            <person name="Hahn J.H."/>
            <person name="Sangsakoo G."/>
            <person name="Vanavichit A."/>
            <person name="de Mattos Luiz.A.T."/>
            <person name="Zimmer P.D."/>
            <person name="Malone G."/>
            <person name="Dellagostin O."/>
            <person name="de Oliveira A.C."/>
            <person name="Bevan M."/>
            <person name="Bancroft I."/>
            <person name="Minx P."/>
            <person name="Cordum H."/>
            <person name="Wilson R."/>
            <person name="Cheng Z."/>
            <person name="Jin W."/>
            <person name="Jiang J."/>
            <person name="Leong S.A."/>
            <person name="Iwama H."/>
            <person name="Gojobori T."/>
            <person name="Itoh T."/>
            <person name="Niimura Y."/>
            <person name="Fujii Y."/>
            <person name="Habara T."/>
            <person name="Sakai H."/>
            <person name="Sato Y."/>
            <person name="Wilson G."/>
            <person name="Kumar K."/>
            <person name="McCouch S."/>
            <person name="Juretic N."/>
            <person name="Hoen D."/>
            <person name="Wright S."/>
            <person name="Bruskiewich R."/>
            <person name="Bureau T."/>
            <person name="Miyao A."/>
            <person name="Hirochika H."/>
            <person name="Nishikawa T."/>
            <person name="Kadowaki K."/>
            <person name="Sugiura M."/>
            <person name="Burr B."/>
            <person name="Sasaki T."/>
        </authorList>
    </citation>
    <scope>NUCLEOTIDE SEQUENCE [LARGE SCALE GENOMIC DNA]</scope>
    <source>
        <strain evidence="2">cv. Nipponbare</strain>
    </source>
</reference>
<organism evidence="1 2">
    <name type="scientific">Oryza sativa subsp. japonica</name>
    <name type="common">Rice</name>
    <dbReference type="NCBI Taxonomy" id="39947"/>
    <lineage>
        <taxon>Eukaryota</taxon>
        <taxon>Viridiplantae</taxon>
        <taxon>Streptophyta</taxon>
        <taxon>Embryophyta</taxon>
        <taxon>Tracheophyta</taxon>
        <taxon>Spermatophyta</taxon>
        <taxon>Magnoliopsida</taxon>
        <taxon>Liliopsida</taxon>
        <taxon>Poales</taxon>
        <taxon>Poaceae</taxon>
        <taxon>BOP clade</taxon>
        <taxon>Oryzoideae</taxon>
        <taxon>Oryzeae</taxon>
        <taxon>Oryzinae</taxon>
        <taxon>Oryza</taxon>
        <taxon>Oryza sativa</taxon>
    </lineage>
</organism>
<evidence type="ECO:0000313" key="1">
    <source>
        <dbReference type="EMBL" id="BAS88449.1"/>
    </source>
</evidence>
<sequence length="44" mass="4879">MLHGGMHFQGRLYSKVGLCAAQLYVSASYRSYLVISGPCEHFIS</sequence>
<dbReference type="EMBL" id="AP014960">
    <property type="protein sequence ID" value="BAS88449.1"/>
    <property type="molecule type" value="Genomic_DNA"/>
</dbReference>
<dbReference type="InParanoid" id="A0A0N7KIS7"/>
<name>A0A0N7KIS7_ORYSJ</name>
<accession>A0A0N7KIS7</accession>
<reference evidence="1 2" key="2">
    <citation type="journal article" date="2013" name="Plant Cell Physiol.">
        <title>Rice Annotation Project Database (RAP-DB): an integrative and interactive database for rice genomics.</title>
        <authorList>
            <person name="Sakai H."/>
            <person name="Lee S.S."/>
            <person name="Tanaka T."/>
            <person name="Numa H."/>
            <person name="Kim J."/>
            <person name="Kawahara Y."/>
            <person name="Wakimoto H."/>
            <person name="Yang C.C."/>
            <person name="Iwamoto M."/>
            <person name="Abe T."/>
            <person name="Yamada Y."/>
            <person name="Muto A."/>
            <person name="Inokuchi H."/>
            <person name="Ikemura T."/>
            <person name="Matsumoto T."/>
            <person name="Sasaki T."/>
            <person name="Itoh T."/>
        </authorList>
    </citation>
    <scope>NUCLEOTIDE SEQUENCE [LARGE SCALE GENOMIC DNA]</scope>
    <source>
        <strain evidence="2">cv. Nipponbare</strain>
    </source>
</reference>
<evidence type="ECO:0000313" key="2">
    <source>
        <dbReference type="Proteomes" id="UP000059680"/>
    </source>
</evidence>
<keyword evidence="2" id="KW-1185">Reference proteome</keyword>
<gene>
    <name evidence="1" type="ordered locus">Os04g0296700</name>
    <name evidence="1" type="ORF">OSNPB_040296700</name>
</gene>
<reference evidence="1 2" key="3">
    <citation type="journal article" date="2013" name="Rice">
        <title>Improvement of the Oryza sativa Nipponbare reference genome using next generation sequence and optical map data.</title>
        <authorList>
            <person name="Kawahara Y."/>
            <person name="de la Bastide M."/>
            <person name="Hamilton J.P."/>
            <person name="Kanamori H."/>
            <person name="McCombie W.R."/>
            <person name="Ouyang S."/>
            <person name="Schwartz D.C."/>
            <person name="Tanaka T."/>
            <person name="Wu J."/>
            <person name="Zhou S."/>
            <person name="Childs K.L."/>
            <person name="Davidson R.M."/>
            <person name="Lin H."/>
            <person name="Quesada-Ocampo L."/>
            <person name="Vaillancourt B."/>
            <person name="Sakai H."/>
            <person name="Lee S.S."/>
            <person name="Kim J."/>
            <person name="Numa H."/>
            <person name="Itoh T."/>
            <person name="Buell C.R."/>
            <person name="Matsumoto T."/>
        </authorList>
    </citation>
    <scope>NUCLEOTIDE SEQUENCE [LARGE SCALE GENOMIC DNA]</scope>
    <source>
        <strain evidence="2">cv. Nipponbare</strain>
    </source>
</reference>
<dbReference type="PaxDb" id="39947-A0A0N7KIS7"/>
<protein>
    <submittedName>
        <fullName evidence="1">Os04g0296700 protein</fullName>
    </submittedName>
</protein>
<dbReference type="AlphaFoldDB" id="A0A0N7KIS7"/>
<dbReference type="ExpressionAtlas" id="A0A0N7KIS7">
    <property type="expression patterns" value="baseline and differential"/>
</dbReference>
<proteinExistence type="predicted"/>
<dbReference type="Gramene" id="Os04t0296700-01">
    <property type="protein sequence ID" value="Os04t0296700-01"/>
    <property type="gene ID" value="Os04g0296700"/>
</dbReference>
<dbReference type="Proteomes" id="UP000059680">
    <property type="component" value="Chromosome 4"/>
</dbReference>